<reference evidence="5" key="1">
    <citation type="journal article" date="2019" name="Int. J. Syst. Evol. Microbiol.">
        <title>The Global Catalogue of Microorganisms (GCM) 10K type strain sequencing project: providing services to taxonomists for standard genome sequencing and annotation.</title>
        <authorList>
            <consortium name="The Broad Institute Genomics Platform"/>
            <consortium name="The Broad Institute Genome Sequencing Center for Infectious Disease"/>
            <person name="Wu L."/>
            <person name="Ma J."/>
        </authorList>
    </citation>
    <scope>NUCLEOTIDE SEQUENCE [LARGE SCALE GENOMIC DNA]</scope>
    <source>
        <strain evidence="5">JCM 14234</strain>
    </source>
</reference>
<keyword evidence="2" id="KW-0472">Membrane</keyword>
<feature type="domain" description="Helix-hairpin-helix DNA-binding motif class 1" evidence="3">
    <location>
        <begin position="293"/>
        <end position="312"/>
    </location>
</feature>
<accession>A0ABP6L7G5</accession>
<dbReference type="RefSeq" id="WP_290706996.1">
    <property type="nucleotide sequence ID" value="NZ_BAAAVS010000021.1"/>
</dbReference>
<comment type="caution">
    <text evidence="4">The sequence shown here is derived from an EMBL/GenBank/DDBJ whole genome shotgun (WGS) entry which is preliminary data.</text>
</comment>
<dbReference type="PANTHER" id="PTHR21180">
    <property type="entry name" value="ENDONUCLEASE/EXONUCLEASE/PHOSPHATASE FAMILY DOMAIN-CONTAINING PROTEIN 1"/>
    <property type="match status" value="1"/>
</dbReference>
<sequence>MEPAVVRQRLARLAAGPAPVDERSAAPIEPPGMATPRWLDPTGWDTGRPGADEDLAPAAGFSLADLAADDFAADDERQNDRAGHWLRPLPPAAVALVAVGVLATLIAAYLALRAPATTVPVVDFPASAGPTASRAPGPPGSPVPSSVATAAPARIVISVVGLVRRPGLVRLAPQSRVADALAAAGGAKPGADLLSLNLARPLRDGDQVVVGLADAPGRAGLRSTVIGIDGNSSGPPPVAGPGSPTDGGPGSGGKVDLNTATLEQLDALPGVGPVTATAIVEWRSTHGAFASVDQLAEVDGIGPARLQRLRALVTVAGG</sequence>
<dbReference type="Pfam" id="PF10531">
    <property type="entry name" value="SLBB"/>
    <property type="match status" value="1"/>
</dbReference>
<dbReference type="SMART" id="SM00278">
    <property type="entry name" value="HhH1"/>
    <property type="match status" value="2"/>
</dbReference>
<dbReference type="InterPro" id="IPR003583">
    <property type="entry name" value="Hlx-hairpin-Hlx_DNA-bd_motif"/>
</dbReference>
<dbReference type="InterPro" id="IPR004509">
    <property type="entry name" value="Competence_ComEA_HhH"/>
</dbReference>
<evidence type="ECO:0000313" key="5">
    <source>
        <dbReference type="Proteomes" id="UP001501035"/>
    </source>
</evidence>
<dbReference type="InterPro" id="IPR010994">
    <property type="entry name" value="RuvA_2-like"/>
</dbReference>
<feature type="transmembrane region" description="Helical" evidence="2">
    <location>
        <begin position="91"/>
        <end position="112"/>
    </location>
</feature>
<dbReference type="SUPFAM" id="SSF47781">
    <property type="entry name" value="RuvA domain 2-like"/>
    <property type="match status" value="1"/>
</dbReference>
<proteinExistence type="predicted"/>
<organism evidence="4 5">
    <name type="scientific">Gordonia defluvii</name>
    <dbReference type="NCBI Taxonomy" id="283718"/>
    <lineage>
        <taxon>Bacteria</taxon>
        <taxon>Bacillati</taxon>
        <taxon>Actinomycetota</taxon>
        <taxon>Actinomycetes</taxon>
        <taxon>Mycobacteriales</taxon>
        <taxon>Gordoniaceae</taxon>
        <taxon>Gordonia</taxon>
    </lineage>
</organism>
<feature type="region of interest" description="Disordered" evidence="1">
    <location>
        <begin position="13"/>
        <end position="56"/>
    </location>
</feature>
<keyword evidence="2" id="KW-1133">Transmembrane helix</keyword>
<evidence type="ECO:0000256" key="2">
    <source>
        <dbReference type="SAM" id="Phobius"/>
    </source>
</evidence>
<dbReference type="Gene3D" id="3.10.560.10">
    <property type="entry name" value="Outer membrane lipoprotein wza domain like"/>
    <property type="match status" value="1"/>
</dbReference>
<feature type="domain" description="Helix-hairpin-helix DNA-binding motif class 1" evidence="3">
    <location>
        <begin position="263"/>
        <end position="282"/>
    </location>
</feature>
<keyword evidence="2" id="KW-0812">Transmembrane</keyword>
<dbReference type="Gene3D" id="1.10.150.320">
    <property type="entry name" value="Photosystem II 12 kDa extrinsic protein"/>
    <property type="match status" value="1"/>
</dbReference>
<dbReference type="Proteomes" id="UP001501035">
    <property type="component" value="Unassembled WGS sequence"/>
</dbReference>
<dbReference type="EMBL" id="BAAAVS010000021">
    <property type="protein sequence ID" value="GAA3034869.1"/>
    <property type="molecule type" value="Genomic_DNA"/>
</dbReference>
<dbReference type="InterPro" id="IPR019554">
    <property type="entry name" value="Soluble_ligand-bd"/>
</dbReference>
<gene>
    <name evidence="4" type="ORF">GCM10010528_14620</name>
</gene>
<evidence type="ECO:0000259" key="3">
    <source>
        <dbReference type="SMART" id="SM00278"/>
    </source>
</evidence>
<feature type="region of interest" description="Disordered" evidence="1">
    <location>
        <begin position="228"/>
        <end position="256"/>
    </location>
</feature>
<evidence type="ECO:0000256" key="1">
    <source>
        <dbReference type="SAM" id="MobiDB-lite"/>
    </source>
</evidence>
<keyword evidence="5" id="KW-1185">Reference proteome</keyword>
<dbReference type="InterPro" id="IPR051675">
    <property type="entry name" value="Endo/Exo/Phosphatase_dom_1"/>
</dbReference>
<dbReference type="NCBIfam" id="TIGR00426">
    <property type="entry name" value="competence protein ComEA helix-hairpin-helix repeat region"/>
    <property type="match status" value="1"/>
</dbReference>
<dbReference type="Pfam" id="PF12836">
    <property type="entry name" value="HHH_3"/>
    <property type="match status" value="1"/>
</dbReference>
<name>A0ABP6L7G5_9ACTN</name>
<evidence type="ECO:0000313" key="4">
    <source>
        <dbReference type="EMBL" id="GAA3034869.1"/>
    </source>
</evidence>
<dbReference type="PANTHER" id="PTHR21180:SF32">
    <property type="entry name" value="ENDONUCLEASE_EXONUCLEASE_PHOSPHATASE FAMILY DOMAIN-CONTAINING PROTEIN 1"/>
    <property type="match status" value="1"/>
</dbReference>
<protein>
    <recommendedName>
        <fullName evidence="3">Helix-hairpin-helix DNA-binding motif class 1 domain-containing protein</fullName>
    </recommendedName>
</protein>